<dbReference type="PROSITE" id="PS50048">
    <property type="entry name" value="ZN2_CY6_FUNGAL_2"/>
    <property type="match status" value="1"/>
</dbReference>
<dbReference type="GeneID" id="43602968"/>
<keyword evidence="10" id="KW-1185">Reference proteome</keyword>
<evidence type="ECO:0000313" key="10">
    <source>
        <dbReference type="Proteomes" id="UP000254866"/>
    </source>
</evidence>
<dbReference type="CDD" id="cd12148">
    <property type="entry name" value="fungal_TF_MHR"/>
    <property type="match status" value="1"/>
</dbReference>
<dbReference type="PROSITE" id="PS00463">
    <property type="entry name" value="ZN2_CY6_FUNGAL_1"/>
    <property type="match status" value="1"/>
</dbReference>
<keyword evidence="6" id="KW-0539">Nucleus</keyword>
<keyword evidence="2" id="KW-0479">Metal-binding</keyword>
<dbReference type="STRING" id="2656787.A0A370TAD6"/>
<dbReference type="PANTHER" id="PTHR31845:SF21">
    <property type="entry name" value="REGULATORY PROTEIN LEU3"/>
    <property type="match status" value="1"/>
</dbReference>
<evidence type="ECO:0000256" key="5">
    <source>
        <dbReference type="ARBA" id="ARBA00023163"/>
    </source>
</evidence>
<dbReference type="PANTHER" id="PTHR31845">
    <property type="entry name" value="FINGER DOMAIN PROTEIN, PUTATIVE-RELATED"/>
    <property type="match status" value="1"/>
</dbReference>
<protein>
    <recommendedName>
        <fullName evidence="8">Zn(2)-C6 fungal-type domain-containing protein</fullName>
    </recommendedName>
</protein>
<keyword evidence="5" id="KW-0804">Transcription</keyword>
<dbReference type="GO" id="GO:0000981">
    <property type="term" value="F:DNA-binding transcription factor activity, RNA polymerase II-specific"/>
    <property type="evidence" value="ECO:0007669"/>
    <property type="project" value="InterPro"/>
</dbReference>
<dbReference type="Pfam" id="PF00172">
    <property type="entry name" value="Zn_clus"/>
    <property type="match status" value="1"/>
</dbReference>
<gene>
    <name evidence="9" type="ORF">BP5553_10119</name>
</gene>
<dbReference type="RefSeq" id="XP_031865150.1">
    <property type="nucleotide sequence ID" value="XM_032018742.1"/>
</dbReference>
<dbReference type="EMBL" id="NPIC01000014">
    <property type="protein sequence ID" value="RDL30774.1"/>
    <property type="molecule type" value="Genomic_DNA"/>
</dbReference>
<comment type="subcellular location">
    <subcellularLocation>
        <location evidence="1">Nucleus</location>
    </subcellularLocation>
</comment>
<dbReference type="Gene3D" id="4.10.240.10">
    <property type="entry name" value="Zn(2)-C6 fungal-type DNA-binding domain"/>
    <property type="match status" value="1"/>
</dbReference>
<reference evidence="9 10" key="1">
    <citation type="journal article" date="2018" name="IMA Fungus">
        <title>IMA Genome-F 9: Draft genome sequence of Annulohypoxylon stygium, Aspergillus mulundensis, Berkeleyomyces basicola (syn. Thielaviopsis basicola), Ceratocystis smalleyi, two Cercospora beticola strains, Coleophoma cylindrospora, Fusarium fracticaudum, Phialophora cf. hyalina, and Morchella septimelata.</title>
        <authorList>
            <person name="Wingfield B.D."/>
            <person name="Bills G.F."/>
            <person name="Dong Y."/>
            <person name="Huang W."/>
            <person name="Nel W.J."/>
            <person name="Swalarsk-Parry B.S."/>
            <person name="Vaghefi N."/>
            <person name="Wilken P.M."/>
            <person name="An Z."/>
            <person name="de Beer Z.W."/>
            <person name="De Vos L."/>
            <person name="Chen L."/>
            <person name="Duong T.A."/>
            <person name="Gao Y."/>
            <person name="Hammerbacher A."/>
            <person name="Kikkert J.R."/>
            <person name="Li Y."/>
            <person name="Li H."/>
            <person name="Li K."/>
            <person name="Li Q."/>
            <person name="Liu X."/>
            <person name="Ma X."/>
            <person name="Naidoo K."/>
            <person name="Pethybridge S.J."/>
            <person name="Sun J."/>
            <person name="Steenkamp E.T."/>
            <person name="van der Nest M.A."/>
            <person name="van Wyk S."/>
            <person name="Wingfield M.J."/>
            <person name="Xiong C."/>
            <person name="Yue Q."/>
            <person name="Zhang X."/>
        </authorList>
    </citation>
    <scope>NUCLEOTIDE SEQUENCE [LARGE SCALE GENOMIC DNA]</scope>
    <source>
        <strain evidence="9 10">BP 5553</strain>
    </source>
</reference>
<dbReference type="GO" id="GO:0000976">
    <property type="term" value="F:transcription cis-regulatory region binding"/>
    <property type="evidence" value="ECO:0007669"/>
    <property type="project" value="TreeGrafter"/>
</dbReference>
<dbReference type="GO" id="GO:0008270">
    <property type="term" value="F:zinc ion binding"/>
    <property type="evidence" value="ECO:0007669"/>
    <property type="project" value="InterPro"/>
</dbReference>
<keyword evidence="4" id="KW-0238">DNA-binding</keyword>
<evidence type="ECO:0000256" key="6">
    <source>
        <dbReference type="ARBA" id="ARBA00023242"/>
    </source>
</evidence>
<evidence type="ECO:0000256" key="2">
    <source>
        <dbReference type="ARBA" id="ARBA00022723"/>
    </source>
</evidence>
<evidence type="ECO:0000259" key="8">
    <source>
        <dbReference type="PROSITE" id="PS50048"/>
    </source>
</evidence>
<dbReference type="GO" id="GO:0006351">
    <property type="term" value="P:DNA-templated transcription"/>
    <property type="evidence" value="ECO:0007669"/>
    <property type="project" value="InterPro"/>
</dbReference>
<evidence type="ECO:0000313" key="9">
    <source>
        <dbReference type="EMBL" id="RDL30774.1"/>
    </source>
</evidence>
<accession>A0A370TAD6</accession>
<dbReference type="OrthoDB" id="3163292at2759"/>
<dbReference type="InterPro" id="IPR036864">
    <property type="entry name" value="Zn2-C6_fun-type_DNA-bd_sf"/>
</dbReference>
<dbReference type="InterPro" id="IPR001138">
    <property type="entry name" value="Zn2Cys6_DnaBD"/>
</dbReference>
<evidence type="ECO:0000256" key="3">
    <source>
        <dbReference type="ARBA" id="ARBA00023015"/>
    </source>
</evidence>
<dbReference type="InterPro" id="IPR007219">
    <property type="entry name" value="XnlR_reg_dom"/>
</dbReference>
<evidence type="ECO:0000256" key="7">
    <source>
        <dbReference type="SAM" id="MobiDB-lite"/>
    </source>
</evidence>
<keyword evidence="3" id="KW-0805">Transcription regulation</keyword>
<dbReference type="SMART" id="SM00066">
    <property type="entry name" value="GAL4"/>
    <property type="match status" value="1"/>
</dbReference>
<feature type="region of interest" description="Disordered" evidence="7">
    <location>
        <begin position="1"/>
        <end position="21"/>
    </location>
</feature>
<name>A0A370TAD6_9HELO</name>
<dbReference type="AlphaFoldDB" id="A0A370TAD6"/>
<evidence type="ECO:0000256" key="1">
    <source>
        <dbReference type="ARBA" id="ARBA00004123"/>
    </source>
</evidence>
<organism evidence="9 10">
    <name type="scientific">Venustampulla echinocandica</name>
    <dbReference type="NCBI Taxonomy" id="2656787"/>
    <lineage>
        <taxon>Eukaryota</taxon>
        <taxon>Fungi</taxon>
        <taxon>Dikarya</taxon>
        <taxon>Ascomycota</taxon>
        <taxon>Pezizomycotina</taxon>
        <taxon>Leotiomycetes</taxon>
        <taxon>Helotiales</taxon>
        <taxon>Pleuroascaceae</taxon>
        <taxon>Venustampulla</taxon>
    </lineage>
</organism>
<dbReference type="GO" id="GO:0005634">
    <property type="term" value="C:nucleus"/>
    <property type="evidence" value="ECO:0007669"/>
    <property type="project" value="UniProtKB-SubCell"/>
</dbReference>
<dbReference type="Proteomes" id="UP000254866">
    <property type="component" value="Unassembled WGS sequence"/>
</dbReference>
<evidence type="ECO:0000256" key="4">
    <source>
        <dbReference type="ARBA" id="ARBA00023125"/>
    </source>
</evidence>
<feature type="region of interest" description="Disordered" evidence="7">
    <location>
        <begin position="564"/>
        <end position="598"/>
    </location>
</feature>
<feature type="compositionally biased region" description="Low complexity" evidence="7">
    <location>
        <begin position="95"/>
        <end position="113"/>
    </location>
</feature>
<dbReference type="CDD" id="cd00067">
    <property type="entry name" value="GAL4"/>
    <property type="match status" value="1"/>
</dbReference>
<dbReference type="Pfam" id="PF04082">
    <property type="entry name" value="Fungal_trans"/>
    <property type="match status" value="1"/>
</dbReference>
<proteinExistence type="predicted"/>
<feature type="compositionally biased region" description="Polar residues" evidence="7">
    <location>
        <begin position="578"/>
        <end position="598"/>
    </location>
</feature>
<dbReference type="InterPro" id="IPR051089">
    <property type="entry name" value="prtT"/>
</dbReference>
<feature type="domain" description="Zn(2)-C6 fungal-type" evidence="8">
    <location>
        <begin position="22"/>
        <end position="55"/>
    </location>
</feature>
<feature type="region of interest" description="Disordered" evidence="7">
    <location>
        <begin position="85"/>
        <end position="118"/>
    </location>
</feature>
<comment type="caution">
    <text evidence="9">The sequence shown here is derived from an EMBL/GenBank/DDBJ whole genome shotgun (WGS) entry which is preliminary data.</text>
</comment>
<dbReference type="SUPFAM" id="SSF57701">
    <property type="entry name" value="Zn2/Cys6 DNA-binding domain"/>
    <property type="match status" value="1"/>
</dbReference>
<sequence length="662" mass="73797">MEDGLEASLSTPRATRPHASKACNECKQQKLKCNARVDYPNPCARCKRLGLVCTIENGFKRINKRQKSTILQRENQLLREQLNSAYGNNHPGIHGSPSDGIASSSSPSSMSRLGSHDLGAPRPSFNIPQIEPAPPSPSKETLPRSLADIVLEPREIEEIFAIYFAQYAKHLPFLDSAIPPNLYYDQSPLLFWAIISAGSRRYMKKSTLLGSIAEHVLKLGWSSMHISSSVIPNIQGLLILSTWPFPTNTTSKDNTFTLSGMAVMLAIQIGLHVPLQGQEYSRTRIDLSDKGIATRVQLWSYCVVVHQKAACALGYPITLPLDVFQRKLDINGLMRLAPQSLHLEVRIASIISRINSVFSEFNFDDPHHQAQVAPSMMLNVFEAQLNEVDPESATLTDLENLYLQISRLQLRIYHLRFPESEMFPVNLLKLYTTSLQIIGTVGKLDNETTLASFCPHHIYRMMALAAAVLLRVLKTPLSAQISDDKAGKSSFFLAISLLRKMSVYNNDMPGRMVGIFSQLWASEKAFKSRGIGDSSTALRIQSRLSMSLLHDTMWWWREEFGGQQTVDPKPSKIKEQNTDQPESNAGPSSSTNTDRQPIHANTNVVTANIGASTNPMTHLDLIGQTHPLDGLFTADDSMSFLWDPVDHGFESMIELYPDSWPL</sequence>